<evidence type="ECO:0000256" key="3">
    <source>
        <dbReference type="ARBA" id="ARBA00012560"/>
    </source>
</evidence>
<evidence type="ECO:0000256" key="10">
    <source>
        <dbReference type="RuleBase" id="RU361207"/>
    </source>
</evidence>
<keyword evidence="6 10" id="KW-0808">Transferase</keyword>
<dbReference type="AlphaFoldDB" id="A0A9D2G3G7"/>
<dbReference type="InterPro" id="IPR017853">
    <property type="entry name" value="GH"/>
</dbReference>
<dbReference type="InterPro" id="IPR003385">
    <property type="entry name" value="Glyco_hydro_77"/>
</dbReference>
<dbReference type="GO" id="GO:0004134">
    <property type="term" value="F:4-alpha-glucanotransferase activity"/>
    <property type="evidence" value="ECO:0007669"/>
    <property type="project" value="UniProtKB-EC"/>
</dbReference>
<evidence type="ECO:0000256" key="5">
    <source>
        <dbReference type="ARBA" id="ARBA00022676"/>
    </source>
</evidence>
<dbReference type="SUPFAM" id="SSF51445">
    <property type="entry name" value="(Trans)glycosidases"/>
    <property type="match status" value="1"/>
</dbReference>
<proteinExistence type="inferred from homology"/>
<dbReference type="Pfam" id="PF02446">
    <property type="entry name" value="Glyco_hydro_77"/>
    <property type="match status" value="1"/>
</dbReference>
<dbReference type="PANTHER" id="PTHR32438">
    <property type="entry name" value="4-ALPHA-GLUCANOTRANSFERASE DPE1, CHLOROPLASTIC/AMYLOPLASTIC"/>
    <property type="match status" value="1"/>
</dbReference>
<evidence type="ECO:0000256" key="9">
    <source>
        <dbReference type="ARBA" id="ARBA00031501"/>
    </source>
</evidence>
<comment type="similarity">
    <text evidence="2 10">Belongs to the disproportionating enzyme family.</text>
</comment>
<reference evidence="11" key="2">
    <citation type="submission" date="2021-04" db="EMBL/GenBank/DDBJ databases">
        <authorList>
            <person name="Gilroy R."/>
        </authorList>
    </citation>
    <scope>NUCLEOTIDE SEQUENCE</scope>
    <source>
        <strain evidence="11">CHK169-4300</strain>
    </source>
</reference>
<dbReference type="PANTHER" id="PTHR32438:SF5">
    <property type="entry name" value="4-ALPHA-GLUCANOTRANSFERASE DPE1, CHLOROPLASTIC_AMYLOPLASTIC"/>
    <property type="match status" value="1"/>
</dbReference>
<dbReference type="Gene3D" id="3.20.20.80">
    <property type="entry name" value="Glycosidases"/>
    <property type="match status" value="1"/>
</dbReference>
<evidence type="ECO:0000256" key="4">
    <source>
        <dbReference type="ARBA" id="ARBA00020295"/>
    </source>
</evidence>
<dbReference type="EMBL" id="DXAZ01000116">
    <property type="protein sequence ID" value="HIZ71502.1"/>
    <property type="molecule type" value="Genomic_DNA"/>
</dbReference>
<evidence type="ECO:0000256" key="7">
    <source>
        <dbReference type="ARBA" id="ARBA00023277"/>
    </source>
</evidence>
<evidence type="ECO:0000256" key="1">
    <source>
        <dbReference type="ARBA" id="ARBA00000439"/>
    </source>
</evidence>
<dbReference type="Proteomes" id="UP000824106">
    <property type="component" value="Unassembled WGS sequence"/>
</dbReference>
<name>A0A9D2G3G7_9LACT</name>
<dbReference type="NCBIfam" id="TIGR00217">
    <property type="entry name" value="malQ"/>
    <property type="match status" value="1"/>
</dbReference>
<protein>
    <recommendedName>
        <fullName evidence="4 10">4-alpha-glucanotransferase</fullName>
        <ecNumber evidence="3 10">2.4.1.25</ecNumber>
    </recommendedName>
    <alternativeName>
        <fullName evidence="8 10">Amylomaltase</fullName>
    </alternativeName>
    <alternativeName>
        <fullName evidence="9 10">Disproportionating enzyme</fullName>
    </alternativeName>
</protein>
<accession>A0A9D2G3G7</accession>
<keyword evidence="5 10" id="KW-0328">Glycosyltransferase</keyword>
<keyword evidence="7 10" id="KW-0119">Carbohydrate metabolism</keyword>
<evidence type="ECO:0000313" key="12">
    <source>
        <dbReference type="Proteomes" id="UP000824106"/>
    </source>
</evidence>
<dbReference type="GO" id="GO:0005975">
    <property type="term" value="P:carbohydrate metabolic process"/>
    <property type="evidence" value="ECO:0007669"/>
    <property type="project" value="InterPro"/>
</dbReference>
<comment type="catalytic activity">
    <reaction evidence="1 10">
        <text>Transfers a segment of a (1-&gt;4)-alpha-D-glucan to a new position in an acceptor, which may be glucose or a (1-&gt;4)-alpha-D-glucan.</text>
        <dbReference type="EC" id="2.4.1.25"/>
    </reaction>
</comment>
<evidence type="ECO:0000256" key="6">
    <source>
        <dbReference type="ARBA" id="ARBA00022679"/>
    </source>
</evidence>
<comment type="caution">
    <text evidence="11">The sequence shown here is derived from an EMBL/GenBank/DDBJ whole genome shotgun (WGS) entry which is preliminary data.</text>
</comment>
<evidence type="ECO:0000256" key="8">
    <source>
        <dbReference type="ARBA" id="ARBA00031423"/>
    </source>
</evidence>
<evidence type="ECO:0000256" key="2">
    <source>
        <dbReference type="ARBA" id="ARBA00005684"/>
    </source>
</evidence>
<organism evidence="11 12">
    <name type="scientific">Candidatus Atopostipes pullistercoris</name>
    <dbReference type="NCBI Taxonomy" id="2838467"/>
    <lineage>
        <taxon>Bacteria</taxon>
        <taxon>Bacillati</taxon>
        <taxon>Bacillota</taxon>
        <taxon>Bacilli</taxon>
        <taxon>Lactobacillales</taxon>
        <taxon>Carnobacteriaceae</taxon>
        <taxon>Atopostipes</taxon>
    </lineage>
</organism>
<dbReference type="NCBIfam" id="NF011080">
    <property type="entry name" value="PRK14508.1-3"/>
    <property type="match status" value="1"/>
</dbReference>
<sequence length="505" mass="59600">MMERSSGVLMHISSLPSNYGIGTFGKSAYEFVDFLVETRQTFWQILPLTTTTIGNSPYKSFSAFAGNTNFIDFDLLIEAGYLDKEDLKEKDFGQEMDKVNYNQINVQKRIVLEKAVQNYLEQNGMNDKSLQAFIDENEKWLLPYAQFMTLREYFNQEKSYNWPKDYRKYDNERMNKVNQQHKNQIKYHLVTQYWFFEQWKNLKKYANDHYIQIFGDLPIYVSRDSVEMWTSPELFLLKEDGTPKVVSGTPPDNFAAEGQYWGTPIYDWNYMEENGYDWWLKRLKASFEWYDYVRLDHFRGFESFWEIPYGADSAKEGRWVSGPGKKFFECIRKELGDLKIVAEDLGHITKEVQQLLRFTEFPGMVLLQDAFNGKDESEAMPHNHQKHSFLYVGTHDSSTGYGWYTEYIDDQQRKQVDAYLKRCPNESISDLLIRGVAASPSRVAIYTMQDLLQLDNSARMNVPGTTGDNWTWRIKSEALNNPLKEKLLYYTQTYYRENKEMIAIR</sequence>
<gene>
    <name evidence="11" type="primary">malQ</name>
    <name evidence="11" type="ORF">H9808_07060</name>
</gene>
<dbReference type="EC" id="2.4.1.25" evidence="3 10"/>
<reference evidence="11" key="1">
    <citation type="journal article" date="2021" name="PeerJ">
        <title>Extensive microbial diversity within the chicken gut microbiome revealed by metagenomics and culture.</title>
        <authorList>
            <person name="Gilroy R."/>
            <person name="Ravi A."/>
            <person name="Getino M."/>
            <person name="Pursley I."/>
            <person name="Horton D.L."/>
            <person name="Alikhan N.F."/>
            <person name="Baker D."/>
            <person name="Gharbi K."/>
            <person name="Hall N."/>
            <person name="Watson M."/>
            <person name="Adriaenssens E.M."/>
            <person name="Foster-Nyarko E."/>
            <person name="Jarju S."/>
            <person name="Secka A."/>
            <person name="Antonio M."/>
            <person name="Oren A."/>
            <person name="Chaudhuri R.R."/>
            <person name="La Ragione R."/>
            <person name="Hildebrand F."/>
            <person name="Pallen M.J."/>
        </authorList>
    </citation>
    <scope>NUCLEOTIDE SEQUENCE</scope>
    <source>
        <strain evidence="11">CHK169-4300</strain>
    </source>
</reference>
<evidence type="ECO:0000313" key="11">
    <source>
        <dbReference type="EMBL" id="HIZ71502.1"/>
    </source>
</evidence>